<dbReference type="AlphaFoldDB" id="A0A553NKS1"/>
<dbReference type="Pfam" id="PF25532">
    <property type="entry name" value="CH_CAMSAP2_N"/>
    <property type="match status" value="1"/>
</dbReference>
<accession>A0A553NKS1</accession>
<keyword evidence="3" id="KW-1185">Reference proteome</keyword>
<dbReference type="Proteomes" id="UP000316079">
    <property type="component" value="Unassembled WGS sequence"/>
</dbReference>
<sequence length="83" mass="9364">MIDRSMEYLEMSGSRSVSARAMWTLKRGRKQKTFVVPDIKPLEQYDSSRARICASVGWLLAKSYGNAARFASFLEVPVPHLAV</sequence>
<dbReference type="STRING" id="623744.A0A553NKS1"/>
<reference evidence="2 3" key="1">
    <citation type="journal article" date="2019" name="Sci. Data">
        <title>Hybrid genome assembly and annotation of Danionella translucida.</title>
        <authorList>
            <person name="Kadobianskyi M."/>
            <person name="Schulze L."/>
            <person name="Schuelke M."/>
            <person name="Judkewitz B."/>
        </authorList>
    </citation>
    <scope>NUCLEOTIDE SEQUENCE [LARGE SCALE GENOMIC DNA]</scope>
    <source>
        <strain evidence="2 3">Bolton</strain>
    </source>
</reference>
<dbReference type="OrthoDB" id="2125658at2759"/>
<gene>
    <name evidence="2" type="ORF">DNTS_014113</name>
</gene>
<organism evidence="2 3">
    <name type="scientific">Danionella cerebrum</name>
    <dbReference type="NCBI Taxonomy" id="2873325"/>
    <lineage>
        <taxon>Eukaryota</taxon>
        <taxon>Metazoa</taxon>
        <taxon>Chordata</taxon>
        <taxon>Craniata</taxon>
        <taxon>Vertebrata</taxon>
        <taxon>Euteleostomi</taxon>
        <taxon>Actinopterygii</taxon>
        <taxon>Neopterygii</taxon>
        <taxon>Teleostei</taxon>
        <taxon>Ostariophysi</taxon>
        <taxon>Cypriniformes</taxon>
        <taxon>Danionidae</taxon>
        <taxon>Danioninae</taxon>
        <taxon>Danionella</taxon>
    </lineage>
</organism>
<dbReference type="InterPro" id="IPR058042">
    <property type="entry name" value="CAMSAP_N"/>
</dbReference>
<proteinExistence type="predicted"/>
<evidence type="ECO:0000313" key="2">
    <source>
        <dbReference type="EMBL" id="TRY66029.1"/>
    </source>
</evidence>
<evidence type="ECO:0000313" key="3">
    <source>
        <dbReference type="Proteomes" id="UP000316079"/>
    </source>
</evidence>
<feature type="domain" description="CASAMP N-terminal" evidence="1">
    <location>
        <begin position="36"/>
        <end position="75"/>
    </location>
</feature>
<dbReference type="EMBL" id="SRMA01026875">
    <property type="protein sequence ID" value="TRY66029.1"/>
    <property type="molecule type" value="Genomic_DNA"/>
</dbReference>
<comment type="caution">
    <text evidence="2">The sequence shown here is derived from an EMBL/GenBank/DDBJ whole genome shotgun (WGS) entry which is preliminary data.</text>
</comment>
<protein>
    <recommendedName>
        <fullName evidence="1">CASAMP N-terminal domain-containing protein</fullName>
    </recommendedName>
</protein>
<name>A0A553NKS1_9TELE</name>
<evidence type="ECO:0000259" key="1">
    <source>
        <dbReference type="Pfam" id="PF25532"/>
    </source>
</evidence>